<dbReference type="GO" id="GO:0005096">
    <property type="term" value="F:GTPase activator activity"/>
    <property type="evidence" value="ECO:0007669"/>
    <property type="project" value="UniProtKB-KW"/>
</dbReference>
<comment type="caution">
    <text evidence="4">The sequence shown here is derived from an EMBL/GenBank/DDBJ whole genome shotgun (WGS) entry which is preliminary data.</text>
</comment>
<dbReference type="EMBL" id="JARQWQ010000020">
    <property type="protein sequence ID" value="KAK2565074.1"/>
    <property type="molecule type" value="Genomic_DNA"/>
</dbReference>
<reference evidence="4" key="2">
    <citation type="journal article" date="2023" name="Science">
        <title>Genomic signatures of disease resistance in endangered staghorn corals.</title>
        <authorList>
            <person name="Vollmer S.V."/>
            <person name="Selwyn J.D."/>
            <person name="Despard B.A."/>
            <person name="Roesel C.L."/>
        </authorList>
    </citation>
    <scope>NUCLEOTIDE SEQUENCE</scope>
    <source>
        <strain evidence="4">K2</strain>
    </source>
</reference>
<dbReference type="SMART" id="SM00164">
    <property type="entry name" value="TBC"/>
    <property type="match status" value="1"/>
</dbReference>
<dbReference type="InterPro" id="IPR035969">
    <property type="entry name" value="Rab-GAP_TBC_sf"/>
</dbReference>
<evidence type="ECO:0000256" key="2">
    <source>
        <dbReference type="SAM" id="MobiDB-lite"/>
    </source>
</evidence>
<gene>
    <name evidence="4" type="ORF">P5673_010983</name>
</gene>
<dbReference type="SUPFAM" id="SSF47923">
    <property type="entry name" value="Ypt/Rab-GAP domain of gyp1p"/>
    <property type="match status" value="2"/>
</dbReference>
<name>A0AAD9QPS1_ACRCE</name>
<proteinExistence type="predicted"/>
<keyword evidence="5" id="KW-1185">Reference proteome</keyword>
<dbReference type="Gene3D" id="1.10.472.80">
    <property type="entry name" value="Ypt/Rab-GAP domain of gyp1p, domain 3"/>
    <property type="match status" value="1"/>
</dbReference>
<dbReference type="AlphaFoldDB" id="A0AAD9QPS1"/>
<sequence length="479" mass="54965">MCETSEGKQEKQTLQGNGQLENDGAVCTDWTLSSIESPVQISERTRALGSDVWQTFLDKDGRVVNESALRKAIFKGGVDSRIRKDVWSFLFGLFPFSSTRREREALGAENEARYQALKMRWKELVQTCQPPVESDVPESIPLYLKECQACNSNLNQSQNHQSESSTVAEQKSPVAGEDQLVFLTLTAKLHAHRQPIDVVKLHSSIRVIDKDVPRTDRSQVFFAGKGNQNLLVLRDILITYSAYHPGKFLVSAVMNGGNERASYHVGYVQGMNDILSRFLIVLGSETEAYWCFVNYMETVKRDFLDDGMLRKVEQVRVLLKRLDEHLYNHFQSQGMGDILFVHRWLVLSFKREFPYGDALTMFEIISSQHLELSSMEAERERSRQRAKELEKDGGLFHVPVVDMNANYPFEVFVCLAVLKEYKYELMKCSEVSSVYNTIHSLSMKMDLNIILMRAEELFFKYCRKSVEDCFQVVDDESMV</sequence>
<evidence type="ECO:0000313" key="5">
    <source>
        <dbReference type="Proteomes" id="UP001249851"/>
    </source>
</evidence>
<feature type="domain" description="Rab-GAP TBC" evidence="3">
    <location>
        <begin position="77"/>
        <end position="369"/>
    </location>
</feature>
<organism evidence="4 5">
    <name type="scientific">Acropora cervicornis</name>
    <name type="common">Staghorn coral</name>
    <dbReference type="NCBI Taxonomy" id="6130"/>
    <lineage>
        <taxon>Eukaryota</taxon>
        <taxon>Metazoa</taxon>
        <taxon>Cnidaria</taxon>
        <taxon>Anthozoa</taxon>
        <taxon>Hexacorallia</taxon>
        <taxon>Scleractinia</taxon>
        <taxon>Astrocoeniina</taxon>
        <taxon>Acroporidae</taxon>
        <taxon>Acropora</taxon>
    </lineage>
</organism>
<feature type="region of interest" description="Disordered" evidence="2">
    <location>
        <begin position="1"/>
        <end position="20"/>
    </location>
</feature>
<feature type="compositionally biased region" description="Basic and acidic residues" evidence="2">
    <location>
        <begin position="1"/>
        <end position="11"/>
    </location>
</feature>
<protein>
    <submittedName>
        <fullName evidence="4">TBC1 domain family member 15</fullName>
    </submittedName>
</protein>
<dbReference type="PANTHER" id="PTHR22957">
    <property type="entry name" value="TBC1 DOMAIN FAMILY MEMBER GTPASE-ACTIVATING PROTEIN"/>
    <property type="match status" value="1"/>
</dbReference>
<keyword evidence="1" id="KW-0343">GTPase activation</keyword>
<evidence type="ECO:0000256" key="1">
    <source>
        <dbReference type="ARBA" id="ARBA00022468"/>
    </source>
</evidence>
<accession>A0AAD9QPS1</accession>
<dbReference type="PROSITE" id="PS50086">
    <property type="entry name" value="TBC_RABGAP"/>
    <property type="match status" value="1"/>
</dbReference>
<dbReference type="Gene3D" id="1.10.8.270">
    <property type="entry name" value="putative rabgap domain of human tbc1 domain family member 14 like domains"/>
    <property type="match status" value="1"/>
</dbReference>
<evidence type="ECO:0000259" key="3">
    <source>
        <dbReference type="PROSITE" id="PS50086"/>
    </source>
</evidence>
<dbReference type="Proteomes" id="UP001249851">
    <property type="component" value="Unassembled WGS sequence"/>
</dbReference>
<evidence type="ECO:0000313" key="4">
    <source>
        <dbReference type="EMBL" id="KAK2565074.1"/>
    </source>
</evidence>
<dbReference type="Pfam" id="PF00566">
    <property type="entry name" value="RabGAP-TBC"/>
    <property type="match status" value="1"/>
</dbReference>
<dbReference type="PANTHER" id="PTHR22957:SF466">
    <property type="entry name" value="SI:DKEY-238D18.4"/>
    <property type="match status" value="1"/>
</dbReference>
<dbReference type="InterPro" id="IPR000195">
    <property type="entry name" value="Rab-GAP-TBC_dom"/>
</dbReference>
<reference evidence="4" key="1">
    <citation type="journal article" date="2023" name="G3 (Bethesda)">
        <title>Whole genome assembly and annotation of the endangered Caribbean coral Acropora cervicornis.</title>
        <authorList>
            <person name="Selwyn J.D."/>
            <person name="Vollmer S.V."/>
        </authorList>
    </citation>
    <scope>NUCLEOTIDE SEQUENCE</scope>
    <source>
        <strain evidence="4">K2</strain>
    </source>
</reference>